<feature type="domain" description="Phospholipid/glycerol acyltransferase" evidence="1">
    <location>
        <begin position="85"/>
        <end position="203"/>
    </location>
</feature>
<dbReference type="SMART" id="SM00563">
    <property type="entry name" value="PlsC"/>
    <property type="match status" value="1"/>
</dbReference>
<dbReference type="AlphaFoldDB" id="A0A318EAD2"/>
<dbReference type="GO" id="GO:0016746">
    <property type="term" value="F:acyltransferase activity"/>
    <property type="evidence" value="ECO:0007669"/>
    <property type="project" value="UniProtKB-KW"/>
</dbReference>
<reference evidence="2 3" key="1">
    <citation type="submission" date="2018-04" db="EMBL/GenBank/DDBJ databases">
        <title>Genomic Encyclopedia of Type Strains, Phase IV (KMG-IV): sequencing the most valuable type-strain genomes for metagenomic binning, comparative biology and taxonomic classification.</title>
        <authorList>
            <person name="Goeker M."/>
        </authorList>
    </citation>
    <scope>NUCLEOTIDE SEQUENCE [LARGE SCALE GENOMIC DNA]</scope>
    <source>
        <strain evidence="2 3">DSM 104150</strain>
    </source>
</reference>
<dbReference type="Proteomes" id="UP000248330">
    <property type="component" value="Unassembled WGS sequence"/>
</dbReference>
<dbReference type="SUPFAM" id="SSF69593">
    <property type="entry name" value="Glycerol-3-phosphate (1)-acyltransferase"/>
    <property type="match status" value="1"/>
</dbReference>
<evidence type="ECO:0000259" key="1">
    <source>
        <dbReference type="SMART" id="SM00563"/>
    </source>
</evidence>
<dbReference type="RefSeq" id="WP_110265614.1">
    <property type="nucleotide sequence ID" value="NZ_CAKZQT010000033.1"/>
</dbReference>
<comment type="caution">
    <text evidence="2">The sequence shown here is derived from an EMBL/GenBank/DDBJ whole genome shotgun (WGS) entry which is preliminary data.</text>
</comment>
<dbReference type="PANTHER" id="PTHR22753">
    <property type="entry name" value="TRANSMEMBRANE PROTEIN 68"/>
    <property type="match status" value="1"/>
</dbReference>
<keyword evidence="2" id="KW-0012">Acyltransferase</keyword>
<evidence type="ECO:0000313" key="3">
    <source>
        <dbReference type="Proteomes" id="UP000248330"/>
    </source>
</evidence>
<dbReference type="EMBL" id="QICN01000007">
    <property type="protein sequence ID" value="PXV66474.1"/>
    <property type="molecule type" value="Genomic_DNA"/>
</dbReference>
<evidence type="ECO:0000313" key="2">
    <source>
        <dbReference type="EMBL" id="PXV66474.1"/>
    </source>
</evidence>
<keyword evidence="3" id="KW-1185">Reference proteome</keyword>
<protein>
    <submittedName>
        <fullName evidence="2">1-acyl-sn-glycerol-3-phosphate acyltransferase</fullName>
    </submittedName>
</protein>
<dbReference type="InterPro" id="IPR002123">
    <property type="entry name" value="Plipid/glycerol_acylTrfase"/>
</dbReference>
<dbReference type="PANTHER" id="PTHR22753:SF14">
    <property type="entry name" value="MONOACYLGLYCEROL_DIACYLGLYCEROL O-ACYLTRANSFERASE"/>
    <property type="match status" value="1"/>
</dbReference>
<dbReference type="OrthoDB" id="5290997at2"/>
<dbReference type="Pfam" id="PF01553">
    <property type="entry name" value="Acyltransferase"/>
    <property type="match status" value="1"/>
</dbReference>
<accession>A0A318EAD2</accession>
<dbReference type="CDD" id="cd07987">
    <property type="entry name" value="LPLAT_MGAT-like"/>
    <property type="match status" value="1"/>
</dbReference>
<gene>
    <name evidence="2" type="ORF">C8D93_10738</name>
</gene>
<keyword evidence="2" id="KW-0808">Transferase</keyword>
<organism evidence="2 3">
    <name type="scientific">Sinimarinibacterium flocculans</name>
    <dbReference type="NCBI Taxonomy" id="985250"/>
    <lineage>
        <taxon>Bacteria</taxon>
        <taxon>Pseudomonadati</taxon>
        <taxon>Pseudomonadota</taxon>
        <taxon>Gammaproteobacteria</taxon>
        <taxon>Nevskiales</taxon>
        <taxon>Nevskiaceae</taxon>
        <taxon>Sinimarinibacterium</taxon>
    </lineage>
</organism>
<name>A0A318EAD2_9GAMM</name>
<dbReference type="GO" id="GO:0016020">
    <property type="term" value="C:membrane"/>
    <property type="evidence" value="ECO:0007669"/>
    <property type="project" value="TreeGrafter"/>
</dbReference>
<sequence>MISVDTLKNVARIGPREALYRRLVTPELDELFARIPKPVGSFGFDPWGYNEDSAKLALGVIKWLYDHYFRVTTHGLENIPAQGRLLVIANHSGQLPLDGVLIGAALATNPDGPRAARAMVERFFPTVPWLGNWLNSVGAVIGDPLNCAKMLEREEVIIVFPEGVRGSGKPYNKRYQLQRFGNGFVHLAMQHRTPIVPVGVVGCEETMPSMGSVTPLAKLLGIPYVPIAPPLPLPARVYLNFGEPMTFEGCPDSEDEVTGYVEQVKARIQELIERGLNERTSVY</sequence>
<proteinExistence type="predicted"/>